<protein>
    <recommendedName>
        <fullName evidence="6">ABC transmembrane type-1 domain-containing protein</fullName>
    </recommendedName>
</protein>
<keyword evidence="8" id="KW-1185">Reference proteome</keyword>
<evidence type="ECO:0000256" key="3">
    <source>
        <dbReference type="ARBA" id="ARBA00022989"/>
    </source>
</evidence>
<feature type="transmembrane region" description="Helical" evidence="5">
    <location>
        <begin position="163"/>
        <end position="181"/>
    </location>
</feature>
<dbReference type="STRING" id="1555112.LIP_2203"/>
<dbReference type="Gene3D" id="1.10.3720.10">
    <property type="entry name" value="MetI-like"/>
    <property type="match status" value="1"/>
</dbReference>
<dbReference type="InterPro" id="IPR035906">
    <property type="entry name" value="MetI-like_sf"/>
</dbReference>
<evidence type="ECO:0000256" key="4">
    <source>
        <dbReference type="ARBA" id="ARBA00023136"/>
    </source>
</evidence>
<dbReference type="GO" id="GO:0055085">
    <property type="term" value="P:transmembrane transport"/>
    <property type="evidence" value="ECO:0007669"/>
    <property type="project" value="InterPro"/>
</dbReference>
<name>A0A0K2SMI9_LIMPI</name>
<keyword evidence="5" id="KW-0813">Transport</keyword>
<dbReference type="Pfam" id="PF00528">
    <property type="entry name" value="BPD_transp_1"/>
    <property type="match status" value="1"/>
</dbReference>
<evidence type="ECO:0000256" key="1">
    <source>
        <dbReference type="ARBA" id="ARBA00004141"/>
    </source>
</evidence>
<dbReference type="PROSITE" id="PS50928">
    <property type="entry name" value="ABC_TM1"/>
    <property type="match status" value="1"/>
</dbReference>
<keyword evidence="2 5" id="KW-0812">Transmembrane</keyword>
<feature type="domain" description="ABC transmembrane type-1" evidence="6">
    <location>
        <begin position="68"/>
        <end position="281"/>
    </location>
</feature>
<accession>A0A0K2SMI9</accession>
<dbReference type="AlphaFoldDB" id="A0A0K2SMI9"/>
<evidence type="ECO:0000313" key="8">
    <source>
        <dbReference type="Proteomes" id="UP000065807"/>
    </source>
</evidence>
<evidence type="ECO:0000259" key="6">
    <source>
        <dbReference type="PROSITE" id="PS50928"/>
    </source>
</evidence>
<dbReference type="SUPFAM" id="SSF161098">
    <property type="entry name" value="MetI-like"/>
    <property type="match status" value="1"/>
</dbReference>
<dbReference type="GO" id="GO:0005886">
    <property type="term" value="C:plasma membrane"/>
    <property type="evidence" value="ECO:0007669"/>
    <property type="project" value="UniProtKB-SubCell"/>
</dbReference>
<keyword evidence="4 5" id="KW-0472">Membrane</keyword>
<dbReference type="KEGG" id="lpil:LIP_2203"/>
<dbReference type="CDD" id="cd06261">
    <property type="entry name" value="TM_PBP2"/>
    <property type="match status" value="1"/>
</dbReference>
<comment type="subcellular location">
    <subcellularLocation>
        <location evidence="5">Cell membrane</location>
        <topology evidence="5">Multi-pass membrane protein</topology>
    </subcellularLocation>
    <subcellularLocation>
        <location evidence="1">Membrane</location>
        <topology evidence="1">Multi-pass membrane protein</topology>
    </subcellularLocation>
</comment>
<proteinExistence type="inferred from homology"/>
<feature type="transmembrane region" description="Helical" evidence="5">
    <location>
        <begin position="202"/>
        <end position="221"/>
    </location>
</feature>
<feature type="transmembrane region" description="Helical" evidence="5">
    <location>
        <begin position="72"/>
        <end position="93"/>
    </location>
</feature>
<evidence type="ECO:0000256" key="5">
    <source>
        <dbReference type="RuleBase" id="RU363032"/>
    </source>
</evidence>
<reference evidence="8" key="2">
    <citation type="journal article" date="2016" name="Int. J. Syst. Evol. Microbiol.">
        <title>Complete genome sequence and cell structure of Limnochorda pilosa, a Gram-negative spore-former within the phylum Firmicutes.</title>
        <authorList>
            <person name="Watanabe M."/>
            <person name="Kojima H."/>
            <person name="Fukui M."/>
        </authorList>
    </citation>
    <scope>NUCLEOTIDE SEQUENCE [LARGE SCALE GENOMIC DNA]</scope>
    <source>
        <strain evidence="8">HC45</strain>
    </source>
</reference>
<dbReference type="InterPro" id="IPR052730">
    <property type="entry name" value="Sugar_ABC_transporter"/>
</dbReference>
<evidence type="ECO:0000256" key="2">
    <source>
        <dbReference type="ARBA" id="ARBA00022692"/>
    </source>
</evidence>
<evidence type="ECO:0000313" key="7">
    <source>
        <dbReference type="EMBL" id="BAS28044.1"/>
    </source>
</evidence>
<feature type="transmembrane region" description="Helical" evidence="5">
    <location>
        <begin position="259"/>
        <end position="282"/>
    </location>
</feature>
<feature type="transmembrane region" description="Helical" evidence="5">
    <location>
        <begin position="12"/>
        <end position="32"/>
    </location>
</feature>
<organism evidence="7 8">
    <name type="scientific">Limnochorda pilosa</name>
    <dbReference type="NCBI Taxonomy" id="1555112"/>
    <lineage>
        <taxon>Bacteria</taxon>
        <taxon>Bacillati</taxon>
        <taxon>Bacillota</taxon>
        <taxon>Limnochordia</taxon>
        <taxon>Limnochordales</taxon>
        <taxon>Limnochordaceae</taxon>
        <taxon>Limnochorda</taxon>
    </lineage>
</organism>
<dbReference type="EMBL" id="AP014924">
    <property type="protein sequence ID" value="BAS28044.1"/>
    <property type="molecule type" value="Genomic_DNA"/>
</dbReference>
<reference evidence="8" key="1">
    <citation type="submission" date="2015-07" db="EMBL/GenBank/DDBJ databases">
        <title>Complete genome sequence and phylogenetic analysis of Limnochorda pilosa.</title>
        <authorList>
            <person name="Watanabe M."/>
            <person name="Kojima H."/>
            <person name="Fukui M."/>
        </authorList>
    </citation>
    <scope>NUCLEOTIDE SEQUENCE [LARGE SCALE GENOMIC DNA]</scope>
    <source>
        <strain evidence="8">HC45</strain>
    </source>
</reference>
<dbReference type="InterPro" id="IPR000515">
    <property type="entry name" value="MetI-like"/>
</dbReference>
<dbReference type="PANTHER" id="PTHR43759:SF1">
    <property type="entry name" value="GLUCOSE IMPORT SYSTEM PERMEASE PROTEIN GLCT"/>
    <property type="match status" value="1"/>
</dbReference>
<dbReference type="PANTHER" id="PTHR43759">
    <property type="entry name" value="TREHALOSE TRANSPORT SYSTEM PERMEASE PROTEIN SUGA"/>
    <property type="match status" value="1"/>
</dbReference>
<gene>
    <name evidence="7" type="ORF">LIP_2203</name>
</gene>
<feature type="transmembrane region" description="Helical" evidence="5">
    <location>
        <begin position="105"/>
        <end position="126"/>
    </location>
</feature>
<comment type="similarity">
    <text evidence="5">Belongs to the binding-protein-dependent transport system permease family.</text>
</comment>
<keyword evidence="3 5" id="KW-1133">Transmembrane helix</keyword>
<sequence>MRSNWRQAAPWVLPAVVVLFVITILPTLFLFYTSLHHWELGYPWEAREFAGLVNFVDLWSDRQFLQSLRTTAIYVVSTVGVELILGFALALFLSQRRLWGKGVLVATLVIPMTVTPSIAGLIWRLYFNPNYGMVNYFMGTLAGVEPNWYGADLALASVVLVDIWQWTPFVALILLAGLSALPRTPYEAALVDGASGWATLRYITLPLLRPIILVALILRSMDSLKMFDVVFSLTGGGPGNATEVLSMQVYRTGFYQTGWVGYASAMAMILLVVIILVSQLFVRVLGSRREVEGV</sequence>
<dbReference type="Proteomes" id="UP000065807">
    <property type="component" value="Chromosome"/>
</dbReference>